<evidence type="ECO:0008006" key="3">
    <source>
        <dbReference type="Google" id="ProtNLM"/>
    </source>
</evidence>
<proteinExistence type="predicted"/>
<protein>
    <recommendedName>
        <fullName evidence="3">Uridine kinase</fullName>
    </recommendedName>
</protein>
<keyword evidence="2" id="KW-1185">Reference proteome</keyword>
<dbReference type="AlphaFoldDB" id="A0A077M1S4"/>
<sequence length="193" mass="20892">MQPDQLTEAVARVAALAGEREPRAGGPLVVAVDGRSGTGKTTYAEALGACLDAPVLHLDDIYPGWDGLEAAVRTLAGDVLEPLSRGERAAYRGWDWVHDRPGALRPVPSTERLVVEGVGAAALPAGDHADVVVWLEADDAVRKDRALRRDGEVFAREWDRWAAGEERLLARDRIRDRADVVLDTTGWTRADLG</sequence>
<evidence type="ECO:0000313" key="1">
    <source>
        <dbReference type="EMBL" id="CCH80258.1"/>
    </source>
</evidence>
<organism evidence="1 2">
    <name type="scientific">Nostocoides japonicum T1-X7</name>
    <dbReference type="NCBI Taxonomy" id="1194083"/>
    <lineage>
        <taxon>Bacteria</taxon>
        <taxon>Bacillati</taxon>
        <taxon>Actinomycetota</taxon>
        <taxon>Actinomycetes</taxon>
        <taxon>Micrococcales</taxon>
        <taxon>Intrasporangiaceae</taxon>
        <taxon>Nostocoides</taxon>
    </lineage>
</organism>
<dbReference type="STRING" id="1194083.BN12_810006"/>
<dbReference type="SUPFAM" id="SSF52540">
    <property type="entry name" value="P-loop containing nucleoside triphosphate hydrolases"/>
    <property type="match status" value="1"/>
</dbReference>
<reference evidence="1 2" key="1">
    <citation type="journal article" date="2013" name="ISME J.">
        <title>A metabolic model for members of the genus Tetrasphaera involved in enhanced biological phosphorus removal.</title>
        <authorList>
            <person name="Kristiansen R."/>
            <person name="Nguyen H.T.T."/>
            <person name="Saunders A.M."/>
            <person name="Nielsen J.L."/>
            <person name="Wimmer R."/>
            <person name="Le V.Q."/>
            <person name="McIlroy S.J."/>
            <person name="Petrovski S."/>
            <person name="Seviour R.J."/>
            <person name="Calteau A."/>
            <person name="Nielsen K.L."/>
            <person name="Nielsen P.H."/>
        </authorList>
    </citation>
    <scope>NUCLEOTIDE SEQUENCE [LARGE SCALE GENOMIC DNA]</scope>
    <source>
        <strain evidence="1 2">T1-X7</strain>
    </source>
</reference>
<dbReference type="EMBL" id="CAJB01000416">
    <property type="protein sequence ID" value="CCH80258.1"/>
    <property type="molecule type" value="Genomic_DNA"/>
</dbReference>
<gene>
    <name evidence="1" type="ORF">BN12_810006</name>
</gene>
<evidence type="ECO:0000313" key="2">
    <source>
        <dbReference type="Proteomes" id="UP000035721"/>
    </source>
</evidence>
<dbReference type="Proteomes" id="UP000035721">
    <property type="component" value="Unassembled WGS sequence"/>
</dbReference>
<dbReference type="RefSeq" id="WP_048552269.1">
    <property type="nucleotide sequence ID" value="NZ_HF570958.1"/>
</dbReference>
<dbReference type="OrthoDB" id="3237545at2"/>
<name>A0A077M1S4_9MICO</name>
<dbReference type="Gene3D" id="3.40.50.300">
    <property type="entry name" value="P-loop containing nucleotide triphosphate hydrolases"/>
    <property type="match status" value="1"/>
</dbReference>
<dbReference type="InterPro" id="IPR027417">
    <property type="entry name" value="P-loop_NTPase"/>
</dbReference>
<comment type="caution">
    <text evidence="1">The sequence shown here is derived from an EMBL/GenBank/DDBJ whole genome shotgun (WGS) entry which is preliminary data.</text>
</comment>
<accession>A0A077M1S4</accession>